<dbReference type="RefSeq" id="WP_097160075.1">
    <property type="nucleotide sequence ID" value="NZ_JBEPMQ010000011.1"/>
</dbReference>
<dbReference type="OrthoDB" id="1899479at2"/>
<reference evidence="1 2" key="1">
    <citation type="submission" date="2017-08" db="EMBL/GenBank/DDBJ databases">
        <authorList>
            <person name="de Groot N.N."/>
        </authorList>
    </citation>
    <scope>NUCLEOTIDE SEQUENCE [LARGE SCALE GENOMIC DNA]</scope>
    <source>
        <strain evidence="1 2">JC228</strain>
    </source>
</reference>
<gene>
    <name evidence="1" type="ORF">SAMN05877753_11022</name>
</gene>
<dbReference type="AlphaFoldDB" id="A0A285D4F0"/>
<keyword evidence="2" id="KW-1185">Reference proteome</keyword>
<dbReference type="Proteomes" id="UP000219546">
    <property type="component" value="Unassembled WGS sequence"/>
</dbReference>
<sequence length="320" mass="36324">MGNKVQSEMDKIEIPAELHQRSKQGVLKAKAEMSGKQSFRLKGIAALAASLLVLVGSYSVYTNHFQNEVQESEPIHDSPILNEEGIFIPSIELPEKTDGTEMDMIGLIVYNGKIYTQTDTKIEPDQAKALLGEKLGRTKGSIDEWSSQDDYAVEFASSIGEMDVYAVQGYDKDFRIIAFEERQGEVFAEFYECLNGITIQDGEDIFGKLKIAGNVVSAQYRNFSDWDNGINQYYPIENEEVLNAFVEELNNAVPYSYQKVEPTLGDYRNDEAYKRLNLILADGSQVDLVVIKDGYVRYGFTDVYFKMEDEIFTKMWEQMN</sequence>
<evidence type="ECO:0000313" key="1">
    <source>
        <dbReference type="EMBL" id="SNX74701.1"/>
    </source>
</evidence>
<proteinExistence type="predicted"/>
<dbReference type="EMBL" id="OAOP01000010">
    <property type="protein sequence ID" value="SNX74701.1"/>
    <property type="molecule type" value="Genomic_DNA"/>
</dbReference>
<accession>A0A285D4F0</accession>
<name>A0A285D4F0_9BACI</name>
<protein>
    <submittedName>
        <fullName evidence="1">Uncharacterized protein</fullName>
    </submittedName>
</protein>
<evidence type="ECO:0000313" key="2">
    <source>
        <dbReference type="Proteomes" id="UP000219546"/>
    </source>
</evidence>
<organism evidence="1 2">
    <name type="scientific">Bacillus oleivorans</name>
    <dbReference type="NCBI Taxonomy" id="1448271"/>
    <lineage>
        <taxon>Bacteria</taxon>
        <taxon>Bacillati</taxon>
        <taxon>Bacillota</taxon>
        <taxon>Bacilli</taxon>
        <taxon>Bacillales</taxon>
        <taxon>Bacillaceae</taxon>
        <taxon>Bacillus</taxon>
    </lineage>
</organism>